<evidence type="ECO:0000313" key="1">
    <source>
        <dbReference type="EMBL" id="RKS17905.1"/>
    </source>
</evidence>
<name>A0A495LXU7_9FLAO</name>
<dbReference type="AlphaFoldDB" id="A0A495LXU7"/>
<proteinExistence type="predicted"/>
<comment type="caution">
    <text evidence="1">The sequence shown here is derived from an EMBL/GenBank/DDBJ whole genome shotgun (WGS) entry which is preliminary data.</text>
</comment>
<accession>A0A495LXU7</accession>
<protein>
    <submittedName>
        <fullName evidence="1">Uncharacterized protein</fullName>
    </submittedName>
</protein>
<sequence>MVTQFRSSEPAKLIQESQNIDKMKNQLNHYLTGFVCDILFNLLPNAEVSKNIS</sequence>
<organism evidence="1 2">
    <name type="scientific">Flavobacterium endophyticum</name>
    <dbReference type="NCBI Taxonomy" id="1540163"/>
    <lineage>
        <taxon>Bacteria</taxon>
        <taxon>Pseudomonadati</taxon>
        <taxon>Bacteroidota</taxon>
        <taxon>Flavobacteriia</taxon>
        <taxon>Flavobacteriales</taxon>
        <taxon>Flavobacteriaceae</taxon>
        <taxon>Flavobacterium</taxon>
    </lineage>
</organism>
<gene>
    <name evidence="1" type="ORF">CLV94_3347</name>
</gene>
<dbReference type="Proteomes" id="UP000277579">
    <property type="component" value="Unassembled WGS sequence"/>
</dbReference>
<evidence type="ECO:0000313" key="2">
    <source>
        <dbReference type="Proteomes" id="UP000277579"/>
    </source>
</evidence>
<dbReference type="EMBL" id="RBLC01000007">
    <property type="protein sequence ID" value="RKS17905.1"/>
    <property type="molecule type" value="Genomic_DNA"/>
</dbReference>
<reference evidence="1 2" key="1">
    <citation type="submission" date="2018-10" db="EMBL/GenBank/DDBJ databases">
        <title>Genomic Encyclopedia of Archaeal and Bacterial Type Strains, Phase II (KMG-II): from individual species to whole genera.</title>
        <authorList>
            <person name="Goeker M."/>
        </authorList>
    </citation>
    <scope>NUCLEOTIDE SEQUENCE [LARGE SCALE GENOMIC DNA]</scope>
    <source>
        <strain evidence="1 2">DSM 29537</strain>
    </source>
</reference>
<keyword evidence="2" id="KW-1185">Reference proteome</keyword>